<feature type="chain" id="PRO_5030733335" evidence="7">
    <location>
        <begin position="22"/>
        <end position="249"/>
    </location>
</feature>
<evidence type="ECO:0000256" key="7">
    <source>
        <dbReference type="SAM" id="SignalP"/>
    </source>
</evidence>
<dbReference type="CDD" id="cd13539">
    <property type="entry name" value="PBP2_AvModA"/>
    <property type="match status" value="1"/>
</dbReference>
<dbReference type="GO" id="GO:0015689">
    <property type="term" value="P:molybdate ion transport"/>
    <property type="evidence" value="ECO:0007669"/>
    <property type="project" value="InterPro"/>
</dbReference>
<comment type="similarity">
    <text evidence="1">Belongs to the bacterial solute-binding protein ModA family.</text>
</comment>
<evidence type="ECO:0000256" key="5">
    <source>
        <dbReference type="ARBA" id="ARBA00062515"/>
    </source>
</evidence>
<evidence type="ECO:0000256" key="1">
    <source>
        <dbReference type="ARBA" id="ARBA00009175"/>
    </source>
</evidence>
<dbReference type="Gene3D" id="3.40.190.10">
    <property type="entry name" value="Periplasmic binding protein-like II"/>
    <property type="match status" value="2"/>
</dbReference>
<comment type="subunit">
    <text evidence="5">The complex is composed of two ATP-binding proteins (ModC), two transmembrane proteins (ModB) and a solute-binding protein (ModA).</text>
</comment>
<dbReference type="InterPro" id="IPR044084">
    <property type="entry name" value="AvModA-like_subst-bd"/>
</dbReference>
<reference evidence="8 9" key="1">
    <citation type="submission" date="2020-12" db="EMBL/GenBank/DDBJ databases">
        <title>Sulforoseuscoccus oceanibium gen. nov., sp. nov., a representative of the phylum Verrucomicrobia with special cytoplasmic membrane, and proposal of Sulforoseuscoccusaceae fam. nov.</title>
        <authorList>
            <person name="Xi F."/>
        </authorList>
    </citation>
    <scope>NUCLEOTIDE SEQUENCE [LARGE SCALE GENOMIC DNA]</scope>
    <source>
        <strain evidence="8 9">T37</strain>
    </source>
</reference>
<dbReference type="SUPFAM" id="SSF53850">
    <property type="entry name" value="Periplasmic binding protein-like II"/>
    <property type="match status" value="1"/>
</dbReference>
<evidence type="ECO:0000256" key="4">
    <source>
        <dbReference type="ARBA" id="ARBA00022729"/>
    </source>
</evidence>
<evidence type="ECO:0000313" key="8">
    <source>
        <dbReference type="EMBL" id="QQL45553.1"/>
    </source>
</evidence>
<dbReference type="EMBL" id="CP066776">
    <property type="protein sequence ID" value="QQL45553.1"/>
    <property type="molecule type" value="Genomic_DNA"/>
</dbReference>
<name>A0A7T7F2N5_9BACT</name>
<keyword evidence="3 6" id="KW-0479">Metal-binding</keyword>
<dbReference type="GO" id="GO:1901359">
    <property type="term" value="F:tungstate binding"/>
    <property type="evidence" value="ECO:0007669"/>
    <property type="project" value="UniProtKB-ARBA"/>
</dbReference>
<dbReference type="FunFam" id="3.40.190.10:FF:000035">
    <property type="entry name" value="Molybdate ABC transporter substrate-binding protein"/>
    <property type="match status" value="1"/>
</dbReference>
<dbReference type="Proteomes" id="UP000475117">
    <property type="component" value="Chromosome"/>
</dbReference>
<gene>
    <name evidence="8" type="primary">modA</name>
    <name evidence="8" type="ORF">G3M56_002895</name>
</gene>
<dbReference type="InterPro" id="IPR005950">
    <property type="entry name" value="ModA"/>
</dbReference>
<dbReference type="PANTHER" id="PTHR30632">
    <property type="entry name" value="MOLYBDATE-BINDING PERIPLASMIC PROTEIN"/>
    <property type="match status" value="1"/>
</dbReference>
<feature type="binding site" evidence="6">
    <location>
        <position position="59"/>
    </location>
    <ligand>
        <name>molybdate</name>
        <dbReference type="ChEBI" id="CHEBI:36264"/>
    </ligand>
</feature>
<dbReference type="GO" id="GO:0046872">
    <property type="term" value="F:metal ion binding"/>
    <property type="evidence" value="ECO:0007669"/>
    <property type="project" value="UniProtKB-KW"/>
</dbReference>
<accession>A0A7T7F2N5</accession>
<proteinExistence type="inferred from homology"/>
<evidence type="ECO:0000256" key="2">
    <source>
        <dbReference type="ARBA" id="ARBA00022505"/>
    </source>
</evidence>
<dbReference type="Pfam" id="PF13531">
    <property type="entry name" value="SBP_bac_11"/>
    <property type="match status" value="1"/>
</dbReference>
<evidence type="ECO:0000313" key="9">
    <source>
        <dbReference type="Proteomes" id="UP000475117"/>
    </source>
</evidence>
<dbReference type="GO" id="GO:0030973">
    <property type="term" value="F:molybdate ion binding"/>
    <property type="evidence" value="ECO:0007669"/>
    <property type="project" value="InterPro"/>
</dbReference>
<sequence length="249" mass="27129">MICLRPLYVLCVLMGALPCGIAGEIKVAVASNFAPTLRVLADGFEKESGHEVIVVTGSTGKLYAQIVRGAPYDVFLAADAKRPELLEKQGAAVMGSRVTYAVGRLVLWSRDEDVVDEGGKVLMGDPVGRLAIANPRIAPYGQAALETLEKLGRWGAWQASLVRGENAAQTWQFVESGAARLGMVARSHWVTNGKRGAVWLVPAELHQPLVQQAVRMNDRPEAVAWMRYLQSDRALQVIRDHGYDKPDAE</sequence>
<keyword evidence="2 6" id="KW-0500">Molybdenum</keyword>
<dbReference type="InterPro" id="IPR050682">
    <property type="entry name" value="ModA/WtpA"/>
</dbReference>
<dbReference type="NCBIfam" id="TIGR01256">
    <property type="entry name" value="modA"/>
    <property type="match status" value="1"/>
</dbReference>
<keyword evidence="9" id="KW-1185">Reference proteome</keyword>
<protein>
    <submittedName>
        <fullName evidence="8">Molybdate ABC transporter substrate-binding protein</fullName>
    </submittedName>
</protein>
<dbReference type="RefSeq" id="WP_235203556.1">
    <property type="nucleotide sequence ID" value="NZ_CP066776.1"/>
</dbReference>
<dbReference type="AlphaFoldDB" id="A0A7T7F2N5"/>
<dbReference type="PANTHER" id="PTHR30632:SF14">
    <property type="entry name" value="TUNGSTATE_MOLYBDATE_CHROMATE-BINDING PROTEIN MODA"/>
    <property type="match status" value="1"/>
</dbReference>
<evidence type="ECO:0000256" key="6">
    <source>
        <dbReference type="PIRSR" id="PIRSR004846-1"/>
    </source>
</evidence>
<organism evidence="8 9">
    <name type="scientific">Sulfuriroseicoccus oceanibius</name>
    <dbReference type="NCBI Taxonomy" id="2707525"/>
    <lineage>
        <taxon>Bacteria</taxon>
        <taxon>Pseudomonadati</taxon>
        <taxon>Verrucomicrobiota</taxon>
        <taxon>Verrucomicrobiia</taxon>
        <taxon>Verrucomicrobiales</taxon>
        <taxon>Verrucomicrobiaceae</taxon>
        <taxon>Sulfuriroseicoccus</taxon>
    </lineage>
</organism>
<dbReference type="KEGG" id="soa:G3M56_002895"/>
<dbReference type="PIRSF" id="PIRSF004846">
    <property type="entry name" value="ModA"/>
    <property type="match status" value="1"/>
</dbReference>
<evidence type="ECO:0000256" key="3">
    <source>
        <dbReference type="ARBA" id="ARBA00022723"/>
    </source>
</evidence>
<feature type="signal peptide" evidence="7">
    <location>
        <begin position="1"/>
        <end position="21"/>
    </location>
</feature>
<keyword evidence="4 7" id="KW-0732">Signal</keyword>